<keyword evidence="12" id="KW-1185">Reference proteome</keyword>
<organism evidence="11 12">
    <name type="scientific">Armillaria novae-zelandiae</name>
    <dbReference type="NCBI Taxonomy" id="153914"/>
    <lineage>
        <taxon>Eukaryota</taxon>
        <taxon>Fungi</taxon>
        <taxon>Dikarya</taxon>
        <taxon>Basidiomycota</taxon>
        <taxon>Agaricomycotina</taxon>
        <taxon>Agaricomycetes</taxon>
        <taxon>Agaricomycetidae</taxon>
        <taxon>Agaricales</taxon>
        <taxon>Marasmiineae</taxon>
        <taxon>Physalacriaceae</taxon>
        <taxon>Armillaria</taxon>
    </lineage>
</organism>
<dbReference type="Pfam" id="PF00096">
    <property type="entry name" value="zf-C2H2"/>
    <property type="match status" value="2"/>
</dbReference>
<comment type="subcellular location">
    <subcellularLocation>
        <location evidence="1">Nucleus</location>
    </subcellularLocation>
</comment>
<proteinExistence type="predicted"/>
<keyword evidence="7" id="KW-0539">Nucleus</keyword>
<dbReference type="GO" id="GO:0005634">
    <property type="term" value="C:nucleus"/>
    <property type="evidence" value="ECO:0007669"/>
    <property type="project" value="UniProtKB-SubCell"/>
</dbReference>
<evidence type="ECO:0000256" key="6">
    <source>
        <dbReference type="ARBA" id="ARBA00023163"/>
    </source>
</evidence>
<gene>
    <name evidence="11" type="ORF">IW261DRAFT_1604787</name>
</gene>
<dbReference type="GO" id="GO:0006357">
    <property type="term" value="P:regulation of transcription by RNA polymerase II"/>
    <property type="evidence" value="ECO:0007669"/>
    <property type="project" value="TreeGrafter"/>
</dbReference>
<dbReference type="PROSITE" id="PS50157">
    <property type="entry name" value="ZINC_FINGER_C2H2_2"/>
    <property type="match status" value="3"/>
</dbReference>
<keyword evidence="5" id="KW-0805">Transcription regulation</keyword>
<dbReference type="GO" id="GO:0008270">
    <property type="term" value="F:zinc ion binding"/>
    <property type="evidence" value="ECO:0007669"/>
    <property type="project" value="UniProtKB-KW"/>
</dbReference>
<keyword evidence="6" id="KW-0804">Transcription</keyword>
<evidence type="ECO:0000313" key="11">
    <source>
        <dbReference type="EMBL" id="KAK0484505.1"/>
    </source>
</evidence>
<dbReference type="CDD" id="cd00085">
    <property type="entry name" value="HNHc"/>
    <property type="match status" value="1"/>
</dbReference>
<evidence type="ECO:0000256" key="8">
    <source>
        <dbReference type="PROSITE-ProRule" id="PRU00042"/>
    </source>
</evidence>
<dbReference type="PANTHER" id="PTHR46179">
    <property type="entry name" value="ZINC FINGER PROTEIN"/>
    <property type="match status" value="1"/>
</dbReference>
<dbReference type="AlphaFoldDB" id="A0AA39PIK3"/>
<evidence type="ECO:0000256" key="4">
    <source>
        <dbReference type="ARBA" id="ARBA00022833"/>
    </source>
</evidence>
<dbReference type="InterPro" id="IPR013087">
    <property type="entry name" value="Znf_C2H2_type"/>
</dbReference>
<dbReference type="SMART" id="SM00355">
    <property type="entry name" value="ZnF_C2H2"/>
    <property type="match status" value="3"/>
</dbReference>
<dbReference type="InterPro" id="IPR003615">
    <property type="entry name" value="HNH_nuc"/>
</dbReference>
<feature type="domain" description="C2H2-type" evidence="10">
    <location>
        <begin position="46"/>
        <end position="74"/>
    </location>
</feature>
<feature type="domain" description="C2H2-type" evidence="10">
    <location>
        <begin position="74"/>
        <end position="102"/>
    </location>
</feature>
<reference evidence="11" key="1">
    <citation type="submission" date="2023-06" db="EMBL/GenBank/DDBJ databases">
        <authorList>
            <consortium name="Lawrence Berkeley National Laboratory"/>
            <person name="Ahrendt S."/>
            <person name="Sahu N."/>
            <person name="Indic B."/>
            <person name="Wong-Bajracharya J."/>
            <person name="Merenyi Z."/>
            <person name="Ke H.-M."/>
            <person name="Monk M."/>
            <person name="Kocsube S."/>
            <person name="Drula E."/>
            <person name="Lipzen A."/>
            <person name="Balint B."/>
            <person name="Henrissat B."/>
            <person name="Andreopoulos B."/>
            <person name="Martin F.M."/>
            <person name="Harder C.B."/>
            <person name="Rigling D."/>
            <person name="Ford K.L."/>
            <person name="Foster G.D."/>
            <person name="Pangilinan J."/>
            <person name="Papanicolaou A."/>
            <person name="Barry K."/>
            <person name="LaButti K."/>
            <person name="Viragh M."/>
            <person name="Koriabine M."/>
            <person name="Yan M."/>
            <person name="Riley R."/>
            <person name="Champramary S."/>
            <person name="Plett K.L."/>
            <person name="Tsai I.J."/>
            <person name="Slot J."/>
            <person name="Sipos G."/>
            <person name="Plett J."/>
            <person name="Nagy L.G."/>
            <person name="Grigoriev I.V."/>
        </authorList>
    </citation>
    <scope>NUCLEOTIDE SEQUENCE</scope>
    <source>
        <strain evidence="11">ICMP 16352</strain>
    </source>
</reference>
<feature type="compositionally biased region" description="Pro residues" evidence="9">
    <location>
        <begin position="144"/>
        <end position="176"/>
    </location>
</feature>
<dbReference type="Proteomes" id="UP001175227">
    <property type="component" value="Unassembled WGS sequence"/>
</dbReference>
<evidence type="ECO:0000256" key="9">
    <source>
        <dbReference type="SAM" id="MobiDB-lite"/>
    </source>
</evidence>
<keyword evidence="3 8" id="KW-0863">Zinc-finger</keyword>
<evidence type="ECO:0000256" key="5">
    <source>
        <dbReference type="ARBA" id="ARBA00023015"/>
    </source>
</evidence>
<sequence length="280" mass="31245">MRVSFEKTSIRKPDLFVCNYEGCNMAFRRKKSLYRHLRAHLKTNEKQCPHCELHFPETANLKAHINRKHLGLRLTCPDCHEDFSDKSSLLRHRKRIHDYKTRDYRTTKDIIKEVQETRPSQLLIERVSTLPATARSAAAAATPVLPPSPSPSPSPNLSPSPNPSPSPSPSPPPMTPPTYDDANDFWNLYGNMDVAILPQATEVHPALDAGFPLEELFPATTTTSSSFFPLLESFQSPISIAETSGAFNNQASASTFADYSAVADPDLIDIYAELFGCRQF</sequence>
<dbReference type="InterPro" id="IPR051061">
    <property type="entry name" value="Zinc_finger_trans_reg"/>
</dbReference>
<evidence type="ECO:0000256" key="2">
    <source>
        <dbReference type="ARBA" id="ARBA00022723"/>
    </source>
</evidence>
<evidence type="ECO:0000256" key="7">
    <source>
        <dbReference type="ARBA" id="ARBA00023242"/>
    </source>
</evidence>
<evidence type="ECO:0000256" key="1">
    <source>
        <dbReference type="ARBA" id="ARBA00004123"/>
    </source>
</evidence>
<dbReference type="EMBL" id="JAUEPR010000005">
    <property type="protein sequence ID" value="KAK0484505.1"/>
    <property type="molecule type" value="Genomic_DNA"/>
</dbReference>
<evidence type="ECO:0000313" key="12">
    <source>
        <dbReference type="Proteomes" id="UP001175227"/>
    </source>
</evidence>
<dbReference type="PANTHER" id="PTHR46179:SF13">
    <property type="entry name" value="C2H2-TYPE DOMAIN-CONTAINING PROTEIN"/>
    <property type="match status" value="1"/>
</dbReference>
<evidence type="ECO:0000256" key="3">
    <source>
        <dbReference type="ARBA" id="ARBA00022771"/>
    </source>
</evidence>
<dbReference type="InterPro" id="IPR036236">
    <property type="entry name" value="Znf_C2H2_sf"/>
</dbReference>
<dbReference type="PROSITE" id="PS00028">
    <property type="entry name" value="ZINC_FINGER_C2H2_1"/>
    <property type="match status" value="3"/>
</dbReference>
<keyword evidence="2" id="KW-0479">Metal-binding</keyword>
<evidence type="ECO:0000259" key="10">
    <source>
        <dbReference type="PROSITE" id="PS50157"/>
    </source>
</evidence>
<accession>A0AA39PIK3</accession>
<dbReference type="Gene3D" id="3.30.160.60">
    <property type="entry name" value="Classic Zinc Finger"/>
    <property type="match status" value="2"/>
</dbReference>
<keyword evidence="4" id="KW-0862">Zinc</keyword>
<feature type="domain" description="C2H2-type" evidence="10">
    <location>
        <begin position="16"/>
        <end position="45"/>
    </location>
</feature>
<comment type="caution">
    <text evidence="11">The sequence shown here is derived from an EMBL/GenBank/DDBJ whole genome shotgun (WGS) entry which is preliminary data.</text>
</comment>
<feature type="region of interest" description="Disordered" evidence="9">
    <location>
        <begin position="138"/>
        <end position="181"/>
    </location>
</feature>
<protein>
    <recommendedName>
        <fullName evidence="10">C2H2-type domain-containing protein</fullName>
    </recommendedName>
</protein>
<name>A0AA39PIK3_9AGAR</name>
<dbReference type="SUPFAM" id="SSF57667">
    <property type="entry name" value="beta-beta-alpha zinc fingers"/>
    <property type="match status" value="1"/>
</dbReference>